<comment type="caution">
    <text evidence="2">The sequence shown here is derived from an EMBL/GenBank/DDBJ whole genome shotgun (WGS) entry which is preliminary data.</text>
</comment>
<dbReference type="Proteomes" id="UP001596047">
    <property type="component" value="Unassembled WGS sequence"/>
</dbReference>
<evidence type="ECO:0000313" key="2">
    <source>
        <dbReference type="EMBL" id="MFC5647831.1"/>
    </source>
</evidence>
<feature type="compositionally biased region" description="Basic and acidic residues" evidence="1">
    <location>
        <begin position="1"/>
        <end position="26"/>
    </location>
</feature>
<reference evidence="3" key="1">
    <citation type="journal article" date="2019" name="Int. J. Syst. Evol. Microbiol.">
        <title>The Global Catalogue of Microorganisms (GCM) 10K type strain sequencing project: providing services to taxonomists for standard genome sequencing and annotation.</title>
        <authorList>
            <consortium name="The Broad Institute Genomics Platform"/>
            <consortium name="The Broad Institute Genome Sequencing Center for Infectious Disease"/>
            <person name="Wu L."/>
            <person name="Ma J."/>
        </authorList>
    </citation>
    <scope>NUCLEOTIDE SEQUENCE [LARGE SCALE GENOMIC DNA]</scope>
    <source>
        <strain evidence="3">CGMCC 1.3240</strain>
    </source>
</reference>
<dbReference type="EMBL" id="JBHSOW010000007">
    <property type="protein sequence ID" value="MFC5647831.1"/>
    <property type="molecule type" value="Genomic_DNA"/>
</dbReference>
<accession>A0ABW0VTG2</accession>
<protein>
    <submittedName>
        <fullName evidence="2">Uncharacterized protein</fullName>
    </submittedName>
</protein>
<gene>
    <name evidence="2" type="ORF">ACFPYJ_01610</name>
</gene>
<evidence type="ECO:0000256" key="1">
    <source>
        <dbReference type="SAM" id="MobiDB-lite"/>
    </source>
</evidence>
<sequence>MENKTARELLRQGYPEDKKQKQEAKTVEPSSTDVENASAVRLLSWGYKKLLTDNADSTTD</sequence>
<organism evidence="2 3">
    <name type="scientific">Paenibacillus solisilvae</name>
    <dbReference type="NCBI Taxonomy" id="2486751"/>
    <lineage>
        <taxon>Bacteria</taxon>
        <taxon>Bacillati</taxon>
        <taxon>Bacillota</taxon>
        <taxon>Bacilli</taxon>
        <taxon>Bacillales</taxon>
        <taxon>Paenibacillaceae</taxon>
        <taxon>Paenibacillus</taxon>
    </lineage>
</organism>
<proteinExistence type="predicted"/>
<evidence type="ECO:0000313" key="3">
    <source>
        <dbReference type="Proteomes" id="UP001596047"/>
    </source>
</evidence>
<name>A0ABW0VTG2_9BACL</name>
<feature type="region of interest" description="Disordered" evidence="1">
    <location>
        <begin position="1"/>
        <end position="36"/>
    </location>
</feature>
<keyword evidence="3" id="KW-1185">Reference proteome</keyword>
<dbReference type="RefSeq" id="WP_379186287.1">
    <property type="nucleotide sequence ID" value="NZ_JBHSOW010000007.1"/>
</dbReference>